<gene>
    <name evidence="5" type="ORF">MUY34_14975</name>
</gene>
<feature type="domain" description="Glycosyl hydrolase family 32 N-terminal" evidence="4">
    <location>
        <begin position="64"/>
        <end position="148"/>
    </location>
</feature>
<keyword evidence="2" id="KW-0378">Hydrolase</keyword>
<reference evidence="5" key="1">
    <citation type="submission" date="2022-04" db="EMBL/GenBank/DDBJ databases">
        <authorList>
            <person name="Ren T."/>
        </authorList>
    </citation>
    <scope>NUCLEOTIDE SEQUENCE</scope>
    <source>
        <strain evidence="5">F63249</strain>
    </source>
</reference>
<dbReference type="EMBL" id="JALPQF010000017">
    <property type="protein sequence ID" value="MCK8481935.1"/>
    <property type="molecule type" value="Genomic_DNA"/>
</dbReference>
<evidence type="ECO:0000313" key="5">
    <source>
        <dbReference type="EMBL" id="MCK8481935.1"/>
    </source>
</evidence>
<evidence type="ECO:0000259" key="4">
    <source>
        <dbReference type="Pfam" id="PF00251"/>
    </source>
</evidence>
<dbReference type="Pfam" id="PF00251">
    <property type="entry name" value="Glyco_hydro_32N"/>
    <property type="match status" value="1"/>
</dbReference>
<dbReference type="InterPro" id="IPR013148">
    <property type="entry name" value="Glyco_hydro_32_N"/>
</dbReference>
<sequence>MMNQIPDAYDKKFINGIRHPYLYLWDSWSYVDNNTFHLYCLALSRFKPDGSKIEPDERNNFPFHIRHFTSVDAGVSWTDRGCFFKPKDNSKSNFNTIWSGSVKPLTNGKKLVAYTGLEHRDQDHQYLQNIAIAISEDGYSVKDFDENILSDPLRDWKEITEKGYFLDASERLGSNMGEINGPIMSWRDPFIFYDKKKELNLFWAAKVGPRFGAMARATLKKNGDFFKIDTLHPPVTVPDADEFTQLEVPKVLFDEVHKTYYLIIASCNRLYESQPDSEISKEVRVYASENIDGPWESLGDKILGSEHLFGITVLQTDFENNRLLCMAPYTEAADADLMLTFAPIFYIYLNPLKVEFLNQTKINSQNI</sequence>
<accession>A0ABT0HC59</accession>
<proteinExistence type="inferred from homology"/>
<name>A0ABT0HC59_9FLAO</name>
<organism evidence="5 6">
    <name type="scientific">Psychroserpens algicola</name>
    <dbReference type="NCBI Taxonomy" id="1719034"/>
    <lineage>
        <taxon>Bacteria</taxon>
        <taxon>Pseudomonadati</taxon>
        <taxon>Bacteroidota</taxon>
        <taxon>Flavobacteriia</taxon>
        <taxon>Flavobacteriales</taxon>
        <taxon>Flavobacteriaceae</taxon>
        <taxon>Psychroserpens</taxon>
    </lineage>
</organism>
<keyword evidence="6" id="KW-1185">Reference proteome</keyword>
<evidence type="ECO:0000256" key="1">
    <source>
        <dbReference type="ARBA" id="ARBA00009902"/>
    </source>
</evidence>
<evidence type="ECO:0000256" key="2">
    <source>
        <dbReference type="ARBA" id="ARBA00022801"/>
    </source>
</evidence>
<comment type="caution">
    <text evidence="5">The sequence shown here is derived from an EMBL/GenBank/DDBJ whole genome shotgun (WGS) entry which is preliminary data.</text>
</comment>
<dbReference type="RefSeq" id="WP_248413716.1">
    <property type="nucleotide sequence ID" value="NZ_JALPQF010000017.1"/>
</dbReference>
<protein>
    <recommendedName>
        <fullName evidence="4">Glycosyl hydrolase family 32 N-terminal domain-containing protein</fullName>
    </recommendedName>
</protein>
<evidence type="ECO:0000313" key="6">
    <source>
        <dbReference type="Proteomes" id="UP001203687"/>
    </source>
</evidence>
<dbReference type="Proteomes" id="UP001203687">
    <property type="component" value="Unassembled WGS sequence"/>
</dbReference>
<comment type="similarity">
    <text evidence="1">Belongs to the glycosyl hydrolase 32 family.</text>
</comment>
<evidence type="ECO:0000256" key="3">
    <source>
        <dbReference type="ARBA" id="ARBA00023295"/>
    </source>
</evidence>
<keyword evidence="3" id="KW-0326">Glycosidase</keyword>
<dbReference type="Gene3D" id="2.115.10.20">
    <property type="entry name" value="Glycosyl hydrolase domain, family 43"/>
    <property type="match status" value="1"/>
</dbReference>
<dbReference type="SUPFAM" id="SSF75005">
    <property type="entry name" value="Arabinanase/levansucrase/invertase"/>
    <property type="match status" value="1"/>
</dbReference>
<dbReference type="InterPro" id="IPR023296">
    <property type="entry name" value="Glyco_hydro_beta-prop_sf"/>
</dbReference>